<evidence type="ECO:0000256" key="5">
    <source>
        <dbReference type="HAMAP-Rule" id="MF_00251"/>
    </source>
</evidence>
<dbReference type="Pfam" id="PF00444">
    <property type="entry name" value="Ribosomal_L36"/>
    <property type="match status" value="1"/>
</dbReference>
<dbReference type="RefSeq" id="WP_115968478.1">
    <property type="nucleotide sequence ID" value="NZ_CP147846.1"/>
</dbReference>
<evidence type="ECO:0000256" key="4">
    <source>
        <dbReference type="ARBA" id="ARBA00035186"/>
    </source>
</evidence>
<evidence type="ECO:0000256" key="2">
    <source>
        <dbReference type="ARBA" id="ARBA00022980"/>
    </source>
</evidence>
<evidence type="ECO:0000313" key="6">
    <source>
        <dbReference type="EMBL" id="WXG71199.1"/>
    </source>
</evidence>
<name>A0ABZ2PQ07_9NOCA</name>
<organism evidence="6 7">
    <name type="scientific">Rhodococcus sovatensis</name>
    <dbReference type="NCBI Taxonomy" id="1805840"/>
    <lineage>
        <taxon>Bacteria</taxon>
        <taxon>Bacillati</taxon>
        <taxon>Actinomycetota</taxon>
        <taxon>Actinomycetes</taxon>
        <taxon>Mycobacteriales</taxon>
        <taxon>Nocardiaceae</taxon>
        <taxon>Rhodococcus</taxon>
    </lineage>
</organism>
<dbReference type="InterPro" id="IPR047621">
    <property type="entry name" value="Ribosomal_L36_bact"/>
</dbReference>
<dbReference type="PANTHER" id="PTHR47781">
    <property type="entry name" value="50S RIBOSOMAL PROTEIN L36 2"/>
    <property type="match status" value="1"/>
</dbReference>
<evidence type="ECO:0000256" key="3">
    <source>
        <dbReference type="ARBA" id="ARBA00023274"/>
    </source>
</evidence>
<dbReference type="EMBL" id="CP147846">
    <property type="protein sequence ID" value="WXG71199.1"/>
    <property type="molecule type" value="Genomic_DNA"/>
</dbReference>
<dbReference type="InterPro" id="IPR035977">
    <property type="entry name" value="Ribosomal_bL36_sp"/>
</dbReference>
<dbReference type="GO" id="GO:0005840">
    <property type="term" value="C:ribosome"/>
    <property type="evidence" value="ECO:0007669"/>
    <property type="project" value="UniProtKB-KW"/>
</dbReference>
<keyword evidence="3 5" id="KW-0687">Ribonucleoprotein</keyword>
<sequence length="40" mass="4674">MKVRNSLKSLKGKPGAQVVRRHGKVFVINKKEPRFKARQR</sequence>
<evidence type="ECO:0000256" key="1">
    <source>
        <dbReference type="ARBA" id="ARBA00007645"/>
    </source>
</evidence>
<gene>
    <name evidence="6" type="primary">ykgO</name>
    <name evidence="5" type="synonym">rpmJ</name>
    <name evidence="6" type="ORF">WDS16_12345</name>
</gene>
<dbReference type="Proteomes" id="UP001432000">
    <property type="component" value="Chromosome"/>
</dbReference>
<keyword evidence="2 5" id="KW-0689">Ribosomal protein</keyword>
<dbReference type="InterPro" id="IPR000473">
    <property type="entry name" value="Ribosomal_bL36"/>
</dbReference>
<proteinExistence type="inferred from homology"/>
<evidence type="ECO:0000313" key="7">
    <source>
        <dbReference type="Proteomes" id="UP001432000"/>
    </source>
</evidence>
<dbReference type="SUPFAM" id="SSF57840">
    <property type="entry name" value="Ribosomal protein L36"/>
    <property type="match status" value="1"/>
</dbReference>
<accession>A0ABZ2PQ07</accession>
<dbReference type="HAMAP" id="MF_00251">
    <property type="entry name" value="Ribosomal_bL36"/>
    <property type="match status" value="1"/>
</dbReference>
<keyword evidence="7" id="KW-1185">Reference proteome</keyword>
<protein>
    <recommendedName>
        <fullName evidence="4 5">Large ribosomal subunit protein bL36</fullName>
    </recommendedName>
</protein>
<dbReference type="PANTHER" id="PTHR47781:SF1">
    <property type="entry name" value="LARGE RIBOSOMAL SUBUNIT PROTEIN BL36B"/>
    <property type="match status" value="1"/>
</dbReference>
<dbReference type="NCBIfam" id="NF002021">
    <property type="entry name" value="PRK00831.1"/>
    <property type="match status" value="1"/>
</dbReference>
<comment type="similarity">
    <text evidence="1 5">Belongs to the bacterial ribosomal protein bL36 family.</text>
</comment>
<reference evidence="6 7" key="1">
    <citation type="submission" date="2024-03" db="EMBL/GenBank/DDBJ databases">
        <title>Natural products discovery in diverse microorganisms through a two-stage MS feature dereplication strategy.</title>
        <authorList>
            <person name="Zhang R."/>
        </authorList>
    </citation>
    <scope>NUCLEOTIDE SEQUENCE [LARGE SCALE GENOMIC DNA]</scope>
    <source>
        <strain evidence="6 7">18930</strain>
    </source>
</reference>